<evidence type="ECO:0000259" key="6">
    <source>
        <dbReference type="Pfam" id="PF02776"/>
    </source>
</evidence>
<evidence type="ECO:0000256" key="2">
    <source>
        <dbReference type="ARBA" id="ARBA00023052"/>
    </source>
</evidence>
<feature type="domain" description="Thiamine pyrophosphate enzyme central" evidence="4">
    <location>
        <begin position="198"/>
        <end position="334"/>
    </location>
</feature>
<dbReference type="GO" id="GO:0003984">
    <property type="term" value="F:acetolactate synthase activity"/>
    <property type="evidence" value="ECO:0007669"/>
    <property type="project" value="UniProtKB-EC"/>
</dbReference>
<protein>
    <submittedName>
        <fullName evidence="7">Acetolactate synthase isozyme 1 large subunit</fullName>
        <ecNumber evidence="7">2.2.1.6</ecNumber>
    </submittedName>
</protein>
<feature type="domain" description="Thiamine pyrophosphate enzyme N-terminal TPP-binding" evidence="6">
    <location>
        <begin position="1"/>
        <end position="108"/>
    </location>
</feature>
<gene>
    <name evidence="7" type="primary">ilvB</name>
    <name evidence="7" type="ORF">TRM7557_00082</name>
</gene>
<keyword evidence="2 3" id="KW-0786">Thiamine pyrophosphate</keyword>
<dbReference type="CDD" id="cd07035">
    <property type="entry name" value="TPP_PYR_POX_like"/>
    <property type="match status" value="1"/>
</dbReference>
<dbReference type="AlphaFoldDB" id="A0A0P1GE13"/>
<dbReference type="EMBL" id="CYSD01000002">
    <property type="protein sequence ID" value="CUH74792.1"/>
    <property type="molecule type" value="Genomic_DNA"/>
</dbReference>
<evidence type="ECO:0000256" key="1">
    <source>
        <dbReference type="ARBA" id="ARBA00007812"/>
    </source>
</evidence>
<dbReference type="GO" id="GO:0030976">
    <property type="term" value="F:thiamine pyrophosphate binding"/>
    <property type="evidence" value="ECO:0007669"/>
    <property type="project" value="InterPro"/>
</dbReference>
<dbReference type="InterPro" id="IPR029061">
    <property type="entry name" value="THDP-binding"/>
</dbReference>
<evidence type="ECO:0000259" key="4">
    <source>
        <dbReference type="Pfam" id="PF00205"/>
    </source>
</evidence>
<dbReference type="CDD" id="cd00568">
    <property type="entry name" value="TPP_enzymes"/>
    <property type="match status" value="1"/>
</dbReference>
<dbReference type="Gene3D" id="3.40.50.970">
    <property type="match status" value="2"/>
</dbReference>
<reference evidence="7 8" key="1">
    <citation type="submission" date="2015-09" db="EMBL/GenBank/DDBJ databases">
        <authorList>
            <consortium name="Swine Surveillance"/>
        </authorList>
    </citation>
    <scope>NUCLEOTIDE SEQUENCE [LARGE SCALE GENOMIC DNA]</scope>
    <source>
        <strain evidence="7 8">CECT 7557</strain>
    </source>
</reference>
<dbReference type="Pfam" id="PF02775">
    <property type="entry name" value="TPP_enzyme_C"/>
    <property type="match status" value="1"/>
</dbReference>
<dbReference type="GO" id="GO:0050660">
    <property type="term" value="F:flavin adenine dinucleotide binding"/>
    <property type="evidence" value="ECO:0007669"/>
    <property type="project" value="TreeGrafter"/>
</dbReference>
<sequence length="592" mass="64155">MRLADYIVQFMADKGILTPFVVTGRGALFLNDALAKHADVDPVFTHHEQGAAFAAVAGADITQSAQAVMVSTGCASTNVITGVLSAWQDHIPLIVISGQNTLKETTRHSGLPIKTFGQQEADIVSIVEPICKYAVMLDDPKNVRFELEKMFHLAVSGNAGPVWLDVPLDIQNARIEPEELEGYVPTLADMAPSATDLKALEDALRRAQRPVFLIGAGVRHAQAETRLIDFCQTHAIPVVYTASAVDCVPLQEEVSIGSLGSQGCSRAGAFTVQNADLVVVLGSRLNSLTTGPDFSKFARDAKIVVVDISAAEFEKDGVRIDRFVQADLSAVLAGLQDAKPALPSHPEWLARAQSWKAKFTALIEFEGPDGDVDLHDFARNMGQMLPDRGALLCDSGFIDVVVPTNAPLKRGQRVVRPVSQGAMGFALPGALGVATCTDRPVLCAVGDGSIMMNIQELDTIARSGANIKIVVVLNGMYAIIKRRQTELFRGRTIGVDPETGLQEPDFEQLARGFGLPFVRAEADTYVDQIREAFKQPGPVVITLPGKQNQDYIEIGLGRDANNRLARRPLEDQKPFLDRELFRSEMLIPTIDE</sequence>
<dbReference type="STRING" id="928856.SAMN04488049_1338"/>
<dbReference type="InterPro" id="IPR045229">
    <property type="entry name" value="TPP_enz"/>
</dbReference>
<evidence type="ECO:0000259" key="5">
    <source>
        <dbReference type="Pfam" id="PF02775"/>
    </source>
</evidence>
<name>A0A0P1GE13_9RHOB</name>
<dbReference type="PANTHER" id="PTHR18968">
    <property type="entry name" value="THIAMINE PYROPHOSPHATE ENZYMES"/>
    <property type="match status" value="1"/>
</dbReference>
<feature type="domain" description="Thiamine pyrophosphate enzyme TPP-binding" evidence="5">
    <location>
        <begin position="406"/>
        <end position="541"/>
    </location>
</feature>
<dbReference type="Pfam" id="PF02776">
    <property type="entry name" value="TPP_enzyme_N"/>
    <property type="match status" value="1"/>
</dbReference>
<keyword evidence="8" id="KW-1185">Reference proteome</keyword>
<dbReference type="Gene3D" id="3.40.50.1220">
    <property type="entry name" value="TPP-binding domain"/>
    <property type="match status" value="1"/>
</dbReference>
<organism evidence="7 8">
    <name type="scientific">Tritonibacter multivorans</name>
    <dbReference type="NCBI Taxonomy" id="928856"/>
    <lineage>
        <taxon>Bacteria</taxon>
        <taxon>Pseudomonadati</taxon>
        <taxon>Pseudomonadota</taxon>
        <taxon>Alphaproteobacteria</taxon>
        <taxon>Rhodobacterales</taxon>
        <taxon>Paracoccaceae</taxon>
        <taxon>Tritonibacter</taxon>
    </lineage>
</organism>
<proteinExistence type="inferred from homology"/>
<keyword evidence="7" id="KW-0808">Transferase</keyword>
<dbReference type="EC" id="2.2.1.6" evidence="7"/>
<dbReference type="InterPro" id="IPR011766">
    <property type="entry name" value="TPP_enzyme_TPP-bd"/>
</dbReference>
<dbReference type="SUPFAM" id="SSF52467">
    <property type="entry name" value="DHS-like NAD/FAD-binding domain"/>
    <property type="match status" value="1"/>
</dbReference>
<dbReference type="PANTHER" id="PTHR18968:SF142">
    <property type="entry name" value="ACETOLACTATE SYNTHASE"/>
    <property type="match status" value="1"/>
</dbReference>
<comment type="similarity">
    <text evidence="1 3">Belongs to the TPP enzyme family.</text>
</comment>
<dbReference type="GO" id="GO:0009099">
    <property type="term" value="P:L-valine biosynthetic process"/>
    <property type="evidence" value="ECO:0007669"/>
    <property type="project" value="TreeGrafter"/>
</dbReference>
<dbReference type="Proteomes" id="UP000052022">
    <property type="component" value="Unassembled WGS sequence"/>
</dbReference>
<dbReference type="Pfam" id="PF00205">
    <property type="entry name" value="TPP_enzyme_M"/>
    <property type="match status" value="1"/>
</dbReference>
<evidence type="ECO:0000256" key="3">
    <source>
        <dbReference type="RuleBase" id="RU362132"/>
    </source>
</evidence>
<dbReference type="InterPro" id="IPR012000">
    <property type="entry name" value="Thiamin_PyroP_enz_cen_dom"/>
</dbReference>
<dbReference type="RefSeq" id="WP_207382598.1">
    <property type="nucleotide sequence ID" value="NZ_CYSD01000002.1"/>
</dbReference>
<dbReference type="InterPro" id="IPR012001">
    <property type="entry name" value="Thiamin_PyroP_enz_TPP-bd_dom"/>
</dbReference>
<dbReference type="GO" id="GO:0000287">
    <property type="term" value="F:magnesium ion binding"/>
    <property type="evidence" value="ECO:0007669"/>
    <property type="project" value="InterPro"/>
</dbReference>
<accession>A0A0P1GE13</accession>
<dbReference type="GO" id="GO:0009097">
    <property type="term" value="P:isoleucine biosynthetic process"/>
    <property type="evidence" value="ECO:0007669"/>
    <property type="project" value="TreeGrafter"/>
</dbReference>
<evidence type="ECO:0000313" key="8">
    <source>
        <dbReference type="Proteomes" id="UP000052022"/>
    </source>
</evidence>
<dbReference type="SUPFAM" id="SSF52518">
    <property type="entry name" value="Thiamin diphosphate-binding fold (THDP-binding)"/>
    <property type="match status" value="2"/>
</dbReference>
<dbReference type="GO" id="GO:0005948">
    <property type="term" value="C:acetolactate synthase complex"/>
    <property type="evidence" value="ECO:0007669"/>
    <property type="project" value="TreeGrafter"/>
</dbReference>
<evidence type="ECO:0000313" key="7">
    <source>
        <dbReference type="EMBL" id="CUH74792.1"/>
    </source>
</evidence>
<dbReference type="InterPro" id="IPR029035">
    <property type="entry name" value="DHS-like_NAD/FAD-binding_dom"/>
</dbReference>